<keyword evidence="2" id="KW-0732">Signal</keyword>
<dbReference type="Pfam" id="PF12974">
    <property type="entry name" value="Phosphonate-bd"/>
    <property type="match status" value="1"/>
</dbReference>
<accession>A0A934MTY4</accession>
<comment type="caution">
    <text evidence="4">The sequence shown here is derived from an EMBL/GenBank/DDBJ whole genome shotgun (WGS) entry which is preliminary data.</text>
</comment>
<evidence type="ECO:0000313" key="5">
    <source>
        <dbReference type="Proteomes" id="UP000640274"/>
    </source>
</evidence>
<evidence type="ECO:0000259" key="3">
    <source>
        <dbReference type="SMART" id="SM00062"/>
    </source>
</evidence>
<name>A0A934MTY4_9BACL</name>
<dbReference type="CDD" id="cd13558">
    <property type="entry name" value="PBP2_SsuA_like_2"/>
    <property type="match status" value="1"/>
</dbReference>
<dbReference type="EMBL" id="JAELUP010000010">
    <property type="protein sequence ID" value="MBJ6360537.1"/>
    <property type="molecule type" value="Genomic_DNA"/>
</dbReference>
<comment type="similarity">
    <text evidence="1">Belongs to the bacterial solute-binding protein SsuA/TauA family.</text>
</comment>
<evidence type="ECO:0000313" key="4">
    <source>
        <dbReference type="EMBL" id="MBJ6360537.1"/>
    </source>
</evidence>
<keyword evidence="5" id="KW-1185">Reference proteome</keyword>
<dbReference type="PANTHER" id="PTHR30024:SF48">
    <property type="entry name" value="ABC TRANSPORTER SUBSTRATE-BINDING PROTEIN"/>
    <property type="match status" value="1"/>
</dbReference>
<evidence type="ECO:0000256" key="1">
    <source>
        <dbReference type="ARBA" id="ARBA00010742"/>
    </source>
</evidence>
<dbReference type="SMART" id="SM00062">
    <property type="entry name" value="PBPb"/>
    <property type="match status" value="1"/>
</dbReference>
<proteinExistence type="inferred from homology"/>
<sequence>MKTPFHLAAVVIVIAALLTGCAGGANGGADGNGSKAAGASGSKEQAAAAKANDAPDLSKVTLRIGQTGWPNWELGFKEAKLDDTPYKIEFSVFQGGNNQLLAIAANQLDLAATSEIPPLFAALAANQGNFKVIAVQRGNTLNQELVIPAGSEVKSVSDLKGKKVAYVANTTAHYFLIKMLEENGLTWQDIEPVQLPTSEGLSALLSGSVAALASYGNSIISARQKGATELASAKDILSGNFLIEASNDALADEAKKAAIADFLQRLSSFHNWTRKNQERWAEIVSEQTHQPYEEALGTLKEGEKQRSVELVPISQEAIASLKDVADVLRKVGVLTEDVDVPSIWSEVFAEQLKNLKSP</sequence>
<reference evidence="4" key="1">
    <citation type="submission" date="2020-12" db="EMBL/GenBank/DDBJ databases">
        <authorList>
            <person name="Huq M.A."/>
        </authorList>
    </citation>
    <scope>NUCLEOTIDE SEQUENCE</scope>
    <source>
        <strain evidence="4">MAHUQ-46</strain>
    </source>
</reference>
<gene>
    <name evidence="4" type="ORF">JFN88_04255</name>
</gene>
<evidence type="ECO:0000256" key="2">
    <source>
        <dbReference type="SAM" id="SignalP"/>
    </source>
</evidence>
<protein>
    <submittedName>
        <fullName evidence="4">ABC transporter substrate-binding protein</fullName>
    </submittedName>
</protein>
<dbReference type="PROSITE" id="PS51257">
    <property type="entry name" value="PROKAR_LIPOPROTEIN"/>
    <property type="match status" value="1"/>
</dbReference>
<dbReference type="Proteomes" id="UP000640274">
    <property type="component" value="Unassembled WGS sequence"/>
</dbReference>
<dbReference type="SUPFAM" id="SSF53850">
    <property type="entry name" value="Periplasmic binding protein-like II"/>
    <property type="match status" value="1"/>
</dbReference>
<feature type="signal peptide" evidence="2">
    <location>
        <begin position="1"/>
        <end position="24"/>
    </location>
</feature>
<dbReference type="AlphaFoldDB" id="A0A934MTY4"/>
<feature type="chain" id="PRO_5038102566" evidence="2">
    <location>
        <begin position="25"/>
        <end position="358"/>
    </location>
</feature>
<dbReference type="PANTHER" id="PTHR30024">
    <property type="entry name" value="ALIPHATIC SULFONATES-BINDING PROTEIN-RELATED"/>
    <property type="match status" value="1"/>
</dbReference>
<dbReference type="InterPro" id="IPR001638">
    <property type="entry name" value="Solute-binding_3/MltF_N"/>
</dbReference>
<organism evidence="4 5">
    <name type="scientific">Paenibacillus roseus</name>
    <dbReference type="NCBI Taxonomy" id="2798579"/>
    <lineage>
        <taxon>Bacteria</taxon>
        <taxon>Bacillati</taxon>
        <taxon>Bacillota</taxon>
        <taxon>Bacilli</taxon>
        <taxon>Bacillales</taxon>
        <taxon>Paenibacillaceae</taxon>
        <taxon>Paenibacillus</taxon>
    </lineage>
</organism>
<dbReference type="Gene3D" id="3.40.190.10">
    <property type="entry name" value="Periplasmic binding protein-like II"/>
    <property type="match status" value="2"/>
</dbReference>
<feature type="domain" description="Solute-binding protein family 3/N-terminal" evidence="3">
    <location>
        <begin position="61"/>
        <end position="279"/>
    </location>
</feature>